<evidence type="ECO:0000313" key="2">
    <source>
        <dbReference type="EMBL" id="GAJ18700.1"/>
    </source>
</evidence>
<feature type="non-terminal residue" evidence="2">
    <location>
        <position position="1"/>
    </location>
</feature>
<comment type="caution">
    <text evidence="2">The sequence shown here is derived from an EMBL/GenBank/DDBJ whole genome shotgun (WGS) entry which is preliminary data.</text>
</comment>
<feature type="non-terminal residue" evidence="2">
    <location>
        <position position="38"/>
    </location>
</feature>
<name>X1VZM2_9ZZZZ</name>
<sequence length="38" mass="4095">PPPGPPRGITRKAPPERSQGLLSGDDDDGPDTFILYFN</sequence>
<reference evidence="2" key="1">
    <citation type="journal article" date="2014" name="Front. Microbiol.">
        <title>High frequency of phylogenetically diverse reductive dehalogenase-homologous genes in deep subseafloor sedimentary metagenomes.</title>
        <authorList>
            <person name="Kawai M."/>
            <person name="Futagami T."/>
            <person name="Toyoda A."/>
            <person name="Takaki Y."/>
            <person name="Nishi S."/>
            <person name="Hori S."/>
            <person name="Arai W."/>
            <person name="Tsubouchi T."/>
            <person name="Morono Y."/>
            <person name="Uchiyama I."/>
            <person name="Ito T."/>
            <person name="Fujiyama A."/>
            <person name="Inagaki F."/>
            <person name="Takami H."/>
        </authorList>
    </citation>
    <scope>NUCLEOTIDE SEQUENCE</scope>
    <source>
        <strain evidence="2">Expedition CK06-06</strain>
    </source>
</reference>
<feature type="region of interest" description="Disordered" evidence="1">
    <location>
        <begin position="1"/>
        <end position="31"/>
    </location>
</feature>
<evidence type="ECO:0000256" key="1">
    <source>
        <dbReference type="SAM" id="MobiDB-lite"/>
    </source>
</evidence>
<protein>
    <submittedName>
        <fullName evidence="2">Uncharacterized protein</fullName>
    </submittedName>
</protein>
<proteinExistence type="predicted"/>
<dbReference type="AlphaFoldDB" id="X1VZM2"/>
<gene>
    <name evidence="2" type="ORF">S12H4_63485</name>
</gene>
<accession>X1VZM2</accession>
<dbReference type="EMBL" id="BARW01043246">
    <property type="protein sequence ID" value="GAJ18700.1"/>
    <property type="molecule type" value="Genomic_DNA"/>
</dbReference>
<organism evidence="2">
    <name type="scientific">marine sediment metagenome</name>
    <dbReference type="NCBI Taxonomy" id="412755"/>
    <lineage>
        <taxon>unclassified sequences</taxon>
        <taxon>metagenomes</taxon>
        <taxon>ecological metagenomes</taxon>
    </lineage>
</organism>